<evidence type="ECO:0000256" key="1">
    <source>
        <dbReference type="ARBA" id="ARBA00010365"/>
    </source>
</evidence>
<dbReference type="InterPro" id="IPR006757">
    <property type="entry name" value="OGF_rcpt"/>
</dbReference>
<keyword evidence="3" id="KW-0675">Receptor</keyword>
<reference evidence="3" key="1">
    <citation type="submission" date="2021-03" db="EMBL/GenBank/DDBJ databases">
        <title>Evolutionary innovations through gain and loss of genes in the ectomycorrhizal Boletales.</title>
        <authorList>
            <person name="Wu G."/>
            <person name="Miyauchi S."/>
            <person name="Morin E."/>
            <person name="Yang Z.-L."/>
            <person name="Xu J."/>
            <person name="Martin F.M."/>
        </authorList>
    </citation>
    <scope>NUCLEOTIDE SEQUENCE</scope>
    <source>
        <strain evidence="3">BR01</strain>
    </source>
</reference>
<evidence type="ECO:0000259" key="2">
    <source>
        <dbReference type="Pfam" id="PF04664"/>
    </source>
</evidence>
<evidence type="ECO:0000313" key="4">
    <source>
        <dbReference type="Proteomes" id="UP000683000"/>
    </source>
</evidence>
<organism evidence="3 4">
    <name type="scientific">Boletus reticuloceps</name>
    <dbReference type="NCBI Taxonomy" id="495285"/>
    <lineage>
        <taxon>Eukaryota</taxon>
        <taxon>Fungi</taxon>
        <taxon>Dikarya</taxon>
        <taxon>Basidiomycota</taxon>
        <taxon>Agaricomycotina</taxon>
        <taxon>Agaricomycetes</taxon>
        <taxon>Agaricomycetidae</taxon>
        <taxon>Boletales</taxon>
        <taxon>Boletineae</taxon>
        <taxon>Boletaceae</taxon>
        <taxon>Boletoideae</taxon>
        <taxon>Boletus</taxon>
    </lineage>
</organism>
<sequence>MSTNDYRVPPRDIAAFLTNYPSIPKSDHVNDPSANYLFYLNRLRCQPDNLLIEEIHSKWYADCDQLEWNHAYIQWLFPIQEEGMNVDAYRLLPHEIGLMRDNEEIICRLVKSYQMMLDFYGMRMLSDMGLLGRSLPPRDFKSRYRHLLRKTHNNLRITRILKCLSELGMEHLNAGFLLHVLNEQSENGELNSAPLRLSMDQWWASCIRDDYERDWVSQAIAKVRSGGLFTREMYETAMGIRQSTGRFPVDVFT</sequence>
<gene>
    <name evidence="3" type="ORF">JVT61DRAFT_1105</name>
</gene>
<feature type="domain" description="Opioid growth factor receptor (OGFr) conserved" evidence="2">
    <location>
        <begin position="32"/>
        <end position="216"/>
    </location>
</feature>
<name>A0A8I3A9Q1_9AGAM</name>
<dbReference type="PANTHER" id="PTHR14015">
    <property type="entry name" value="OPIOID GROWTH FACTOR RECEPTOR OGFR ZETA-TYPE OPIOID RECEPTOR"/>
    <property type="match status" value="1"/>
</dbReference>
<dbReference type="GO" id="GO:0016020">
    <property type="term" value="C:membrane"/>
    <property type="evidence" value="ECO:0007669"/>
    <property type="project" value="InterPro"/>
</dbReference>
<comment type="similarity">
    <text evidence="1">Belongs to the opioid growth factor receptor family.</text>
</comment>
<accession>A0A8I3A9Q1</accession>
<protein>
    <submittedName>
        <fullName evidence="3">Opioid growth factor receptor conserved region-domain-containing protein</fullName>
    </submittedName>
</protein>
<comment type="caution">
    <text evidence="3">The sequence shown here is derived from an EMBL/GenBank/DDBJ whole genome shotgun (WGS) entry which is preliminary data.</text>
</comment>
<keyword evidence="4" id="KW-1185">Reference proteome</keyword>
<dbReference type="PANTHER" id="PTHR14015:SF2">
    <property type="entry name" value="OPIOID GROWTH FACTOR RECEPTOR (OGFR) CONSERVED DOMAIN-CONTAINING PROTEIN"/>
    <property type="match status" value="1"/>
</dbReference>
<dbReference type="OrthoDB" id="9030204at2759"/>
<dbReference type="EMBL" id="JAGFBS010000010">
    <property type="protein sequence ID" value="KAG6377056.1"/>
    <property type="molecule type" value="Genomic_DNA"/>
</dbReference>
<evidence type="ECO:0000313" key="3">
    <source>
        <dbReference type="EMBL" id="KAG6377056.1"/>
    </source>
</evidence>
<dbReference type="GO" id="GO:0140625">
    <property type="term" value="F:opioid growth factor receptor activity"/>
    <property type="evidence" value="ECO:0007669"/>
    <property type="project" value="InterPro"/>
</dbReference>
<dbReference type="InterPro" id="IPR039574">
    <property type="entry name" value="OGFr"/>
</dbReference>
<dbReference type="Proteomes" id="UP000683000">
    <property type="component" value="Unassembled WGS sequence"/>
</dbReference>
<dbReference type="AlphaFoldDB" id="A0A8I3A9Q1"/>
<proteinExistence type="inferred from homology"/>
<dbReference type="Pfam" id="PF04664">
    <property type="entry name" value="OGFr_N"/>
    <property type="match status" value="1"/>
</dbReference>